<sequence>MPSTLVPGAMHTDQDTWGWLGQDWGSDEMSEGEDWDSASSDTLPGTPLVGWKATSLPPALGEDAGAADEGRSWGRSW</sequence>
<feature type="region of interest" description="Disordered" evidence="1">
    <location>
        <begin position="1"/>
        <end position="77"/>
    </location>
</feature>
<evidence type="ECO:0000313" key="3">
    <source>
        <dbReference type="Proteomes" id="UP000018144"/>
    </source>
</evidence>
<accession>U4KW42</accession>
<dbReference type="Proteomes" id="UP000018144">
    <property type="component" value="Unassembled WGS sequence"/>
</dbReference>
<evidence type="ECO:0000313" key="2">
    <source>
        <dbReference type="EMBL" id="CCX05276.1"/>
    </source>
</evidence>
<reference evidence="2 3" key="1">
    <citation type="journal article" date="2013" name="PLoS Genet.">
        <title>The genome and development-dependent transcriptomes of Pyronema confluens: a window into fungal evolution.</title>
        <authorList>
            <person name="Traeger S."/>
            <person name="Altegoer F."/>
            <person name="Freitag M."/>
            <person name="Gabaldon T."/>
            <person name="Kempken F."/>
            <person name="Kumar A."/>
            <person name="Marcet-Houben M."/>
            <person name="Poggeler S."/>
            <person name="Stajich J.E."/>
            <person name="Nowrousian M."/>
        </authorList>
    </citation>
    <scope>NUCLEOTIDE SEQUENCE [LARGE SCALE GENOMIC DNA]</scope>
    <source>
        <strain evidence="3">CBS 100304</strain>
        <tissue evidence="2">Vegetative mycelium</tissue>
    </source>
</reference>
<dbReference type="EMBL" id="HF935243">
    <property type="protein sequence ID" value="CCX05276.1"/>
    <property type="molecule type" value="Genomic_DNA"/>
</dbReference>
<name>U4KW42_PYROM</name>
<evidence type="ECO:0000256" key="1">
    <source>
        <dbReference type="SAM" id="MobiDB-lite"/>
    </source>
</evidence>
<proteinExistence type="predicted"/>
<feature type="compositionally biased region" description="Basic and acidic residues" evidence="1">
    <location>
        <begin position="68"/>
        <end position="77"/>
    </location>
</feature>
<gene>
    <name evidence="2" type="ORF">PCON_04863</name>
</gene>
<feature type="compositionally biased region" description="Acidic residues" evidence="1">
    <location>
        <begin position="25"/>
        <end position="36"/>
    </location>
</feature>
<protein>
    <submittedName>
        <fullName evidence="2">Uncharacterized protein</fullName>
    </submittedName>
</protein>
<keyword evidence="3" id="KW-1185">Reference proteome</keyword>
<dbReference type="AlphaFoldDB" id="U4KW42"/>
<organism evidence="2 3">
    <name type="scientific">Pyronema omphalodes (strain CBS 100304)</name>
    <name type="common">Pyronema confluens</name>
    <dbReference type="NCBI Taxonomy" id="1076935"/>
    <lineage>
        <taxon>Eukaryota</taxon>
        <taxon>Fungi</taxon>
        <taxon>Dikarya</taxon>
        <taxon>Ascomycota</taxon>
        <taxon>Pezizomycotina</taxon>
        <taxon>Pezizomycetes</taxon>
        <taxon>Pezizales</taxon>
        <taxon>Pyronemataceae</taxon>
        <taxon>Pyronema</taxon>
    </lineage>
</organism>